<name>A0A164QLW1_BACCE</name>
<evidence type="ECO:0000313" key="1">
    <source>
        <dbReference type="EMBL" id="KZD71877.1"/>
    </source>
</evidence>
<dbReference type="AlphaFoldDB" id="A0A164QLW1"/>
<reference evidence="1 2" key="1">
    <citation type="submission" date="2015-09" db="EMBL/GenBank/DDBJ databases">
        <title>Bacillus cereus food isolates.</title>
        <authorList>
            <person name="Boekhorst J."/>
        </authorList>
    </citation>
    <scope>NUCLEOTIDE SEQUENCE [LARGE SCALE GENOMIC DNA]</scope>
    <source>
        <strain evidence="1 2">B4088</strain>
    </source>
</reference>
<evidence type="ECO:0000313" key="2">
    <source>
        <dbReference type="Proteomes" id="UP000076482"/>
    </source>
</evidence>
<sequence>MLQALELKESEYQATLEKVHSASKLARQYQEELNKPRQPES</sequence>
<dbReference type="Proteomes" id="UP000076482">
    <property type="component" value="Unassembled WGS sequence"/>
</dbReference>
<proteinExistence type="predicted"/>
<protein>
    <submittedName>
        <fullName evidence="1">Uncharacterized protein</fullName>
    </submittedName>
</protein>
<comment type="caution">
    <text evidence="1">The sequence shown here is derived from an EMBL/GenBank/DDBJ whole genome shotgun (WGS) entry which is preliminary data.</text>
</comment>
<gene>
    <name evidence="1" type="ORF">B4088_0338</name>
</gene>
<dbReference type="EMBL" id="LJKE01000015">
    <property type="protein sequence ID" value="KZD71877.1"/>
    <property type="molecule type" value="Genomic_DNA"/>
</dbReference>
<dbReference type="PATRIC" id="fig|1396.535.peg.4082"/>
<organism evidence="1 2">
    <name type="scientific">Bacillus cereus</name>
    <dbReference type="NCBI Taxonomy" id="1396"/>
    <lineage>
        <taxon>Bacteria</taxon>
        <taxon>Bacillati</taxon>
        <taxon>Bacillota</taxon>
        <taxon>Bacilli</taxon>
        <taxon>Bacillales</taxon>
        <taxon>Bacillaceae</taxon>
        <taxon>Bacillus</taxon>
        <taxon>Bacillus cereus group</taxon>
    </lineage>
</organism>
<accession>A0A164QLW1</accession>